<evidence type="ECO:0000313" key="14">
    <source>
        <dbReference type="Ensembl" id="ENSPTXP00000008876.1"/>
    </source>
</evidence>
<dbReference type="PANTHER" id="PTHR14002:SF7">
    <property type="entry name" value="TRANSFORMING GROWTH FACTOR BETA RECEPTOR TYPE 3"/>
    <property type="match status" value="1"/>
</dbReference>
<dbReference type="KEGG" id="ptex:113436107"/>
<keyword evidence="3" id="KW-0597">Phosphoprotein</keyword>
<dbReference type="PANTHER" id="PTHR14002">
    <property type="entry name" value="ENDOGLIN/TGF-BETA RECEPTOR TYPE III"/>
    <property type="match status" value="1"/>
</dbReference>
<dbReference type="GO" id="GO:0050431">
    <property type="term" value="F:transforming growth factor beta binding"/>
    <property type="evidence" value="ECO:0007669"/>
    <property type="project" value="Ensembl"/>
</dbReference>
<dbReference type="InterPro" id="IPR055356">
    <property type="entry name" value="ZP-N"/>
</dbReference>
<keyword evidence="7 11" id="KW-0472">Membrane</keyword>
<evidence type="ECO:0000256" key="11">
    <source>
        <dbReference type="SAM" id="Phobius"/>
    </source>
</evidence>
<comment type="subcellular location">
    <subcellularLocation>
        <location evidence="1">Cell membrane</location>
        <topology evidence="1">Single-pass type I membrane protein</topology>
    </subcellularLocation>
</comment>
<dbReference type="GO" id="GO:0035556">
    <property type="term" value="P:intracellular signal transduction"/>
    <property type="evidence" value="ECO:0007669"/>
    <property type="project" value="Ensembl"/>
</dbReference>
<dbReference type="OMA" id="VPQRECV"/>
<dbReference type="GO" id="GO:0046332">
    <property type="term" value="F:SMAD binding"/>
    <property type="evidence" value="ECO:0007669"/>
    <property type="project" value="Ensembl"/>
</dbReference>
<proteinExistence type="predicted"/>
<feature type="transmembrane region" description="Helical" evidence="11">
    <location>
        <begin position="775"/>
        <end position="799"/>
    </location>
</feature>
<dbReference type="GO" id="GO:0043235">
    <property type="term" value="C:receptor complex"/>
    <property type="evidence" value="ECO:0007669"/>
    <property type="project" value="Ensembl"/>
</dbReference>
<dbReference type="GO" id="GO:0060392">
    <property type="term" value="P:negative regulation of SMAD protein signal transduction"/>
    <property type="evidence" value="ECO:0007669"/>
    <property type="project" value="Ensembl"/>
</dbReference>
<reference evidence="14" key="2">
    <citation type="submission" date="2025-09" db="UniProtKB">
        <authorList>
            <consortium name="Ensembl"/>
        </authorList>
    </citation>
    <scope>IDENTIFICATION</scope>
</reference>
<dbReference type="GO" id="GO:0015026">
    <property type="term" value="F:coreceptor activity"/>
    <property type="evidence" value="ECO:0007669"/>
    <property type="project" value="Ensembl"/>
</dbReference>
<dbReference type="GO" id="GO:0060391">
    <property type="term" value="P:positive regulation of SMAD protein signal transduction"/>
    <property type="evidence" value="ECO:0007669"/>
    <property type="project" value="Ensembl"/>
</dbReference>
<dbReference type="CTD" id="7049"/>
<evidence type="ECO:0000256" key="9">
    <source>
        <dbReference type="ARBA" id="ARBA00023180"/>
    </source>
</evidence>
<gene>
    <name evidence="14" type="primary">TGFBR3</name>
</gene>
<dbReference type="GO" id="GO:1901202">
    <property type="term" value="P:negative regulation of extracellular matrix assembly"/>
    <property type="evidence" value="ECO:0007669"/>
    <property type="project" value="Ensembl"/>
</dbReference>
<dbReference type="GO" id="GO:0036122">
    <property type="term" value="F:BMP binding"/>
    <property type="evidence" value="ECO:0007669"/>
    <property type="project" value="Ensembl"/>
</dbReference>
<keyword evidence="6 11" id="KW-1133">Transmembrane helix</keyword>
<evidence type="ECO:0000256" key="10">
    <source>
        <dbReference type="SAM" id="MobiDB-lite"/>
    </source>
</evidence>
<accession>A0A670YAW6</accession>
<dbReference type="OrthoDB" id="6420824at2759"/>
<dbReference type="InterPro" id="IPR042235">
    <property type="entry name" value="ZP-C_dom"/>
</dbReference>
<evidence type="ECO:0000256" key="3">
    <source>
        <dbReference type="ARBA" id="ARBA00022553"/>
    </source>
</evidence>
<dbReference type="InterPro" id="IPR058899">
    <property type="entry name" value="TGFBR3/Endoglin-like_N"/>
</dbReference>
<dbReference type="PRINTS" id="PR00023">
    <property type="entry name" value="ZPELLUCIDA"/>
</dbReference>
<dbReference type="Gene3D" id="2.60.40.3210">
    <property type="entry name" value="Zona pellucida, ZP-N domain"/>
    <property type="match status" value="1"/>
</dbReference>
<keyword evidence="2" id="KW-1003">Cell membrane</keyword>
<reference evidence="14" key="1">
    <citation type="submission" date="2025-08" db="UniProtKB">
        <authorList>
            <consortium name="Ensembl"/>
        </authorList>
    </citation>
    <scope>IDENTIFICATION</scope>
</reference>
<feature type="domain" description="ZP" evidence="13">
    <location>
        <begin position="443"/>
        <end position="722"/>
    </location>
</feature>
<dbReference type="Pfam" id="PF26060">
    <property type="entry name" value="TGFBR3_N"/>
    <property type="match status" value="2"/>
</dbReference>
<dbReference type="GO" id="GO:0034695">
    <property type="term" value="P:response to prostaglandin E"/>
    <property type="evidence" value="ECO:0007669"/>
    <property type="project" value="Ensembl"/>
</dbReference>
<evidence type="ECO:0000256" key="4">
    <source>
        <dbReference type="ARBA" id="ARBA00022692"/>
    </source>
</evidence>
<evidence type="ECO:0000256" key="6">
    <source>
        <dbReference type="ARBA" id="ARBA00022989"/>
    </source>
</evidence>
<dbReference type="RefSeq" id="XP_026556099.1">
    <property type="nucleotide sequence ID" value="XM_026700314.1"/>
</dbReference>
<dbReference type="GO" id="GO:0090050">
    <property type="term" value="P:positive regulation of cell migration involved in sprouting angiogenesis"/>
    <property type="evidence" value="ECO:0007669"/>
    <property type="project" value="Ensembl"/>
</dbReference>
<dbReference type="InterPro" id="IPR055355">
    <property type="entry name" value="ZP-C"/>
</dbReference>
<dbReference type="GO" id="GO:0005539">
    <property type="term" value="F:glycosaminoglycan binding"/>
    <property type="evidence" value="ECO:0007669"/>
    <property type="project" value="TreeGrafter"/>
</dbReference>
<dbReference type="Pfam" id="PF23344">
    <property type="entry name" value="ZP-N"/>
    <property type="match status" value="1"/>
</dbReference>
<dbReference type="GO" id="GO:0032354">
    <property type="term" value="P:response to follicle-stimulating hormone"/>
    <property type="evidence" value="ECO:0007669"/>
    <property type="project" value="Ensembl"/>
</dbReference>
<keyword evidence="15" id="KW-1185">Reference proteome</keyword>
<dbReference type="GO" id="GO:0016477">
    <property type="term" value="P:cell migration"/>
    <property type="evidence" value="ECO:0007669"/>
    <property type="project" value="TreeGrafter"/>
</dbReference>
<feature type="compositionally biased region" description="Low complexity" evidence="10">
    <location>
        <begin position="826"/>
        <end position="841"/>
    </location>
</feature>
<dbReference type="GO" id="GO:0034699">
    <property type="term" value="P:response to luteinizing hormone"/>
    <property type="evidence" value="ECO:0007669"/>
    <property type="project" value="Ensembl"/>
</dbReference>
<dbReference type="GO" id="GO:0030509">
    <property type="term" value="P:BMP signaling pathway"/>
    <property type="evidence" value="ECO:0007669"/>
    <property type="project" value="Ensembl"/>
</dbReference>
<dbReference type="InterPro" id="IPR048290">
    <property type="entry name" value="ZP_chr"/>
</dbReference>
<dbReference type="Proteomes" id="UP000472273">
    <property type="component" value="Unplaced"/>
</dbReference>
<dbReference type="GO" id="GO:0043124">
    <property type="term" value="P:negative regulation of canonical NF-kappaB signal transduction"/>
    <property type="evidence" value="ECO:0007669"/>
    <property type="project" value="Ensembl"/>
</dbReference>
<keyword evidence="8" id="KW-1015">Disulfide bond</keyword>
<evidence type="ECO:0000259" key="13">
    <source>
        <dbReference type="PROSITE" id="PS51034"/>
    </source>
</evidence>
<feature type="region of interest" description="Disordered" evidence="10">
    <location>
        <begin position="805"/>
        <end position="841"/>
    </location>
</feature>
<dbReference type="Gene3D" id="2.60.40.4100">
    <property type="entry name" value="Zona pellucida, ZP-C domain"/>
    <property type="match status" value="1"/>
</dbReference>
<dbReference type="GO" id="GO:0007179">
    <property type="term" value="P:transforming growth factor beta receptor signaling pathway"/>
    <property type="evidence" value="ECO:0007669"/>
    <property type="project" value="Ensembl"/>
</dbReference>
<feature type="signal peptide" evidence="12">
    <location>
        <begin position="1"/>
        <end position="18"/>
    </location>
</feature>
<organism evidence="14 15">
    <name type="scientific">Pseudonaja textilis</name>
    <name type="common">Eastern brown snake</name>
    <dbReference type="NCBI Taxonomy" id="8673"/>
    <lineage>
        <taxon>Eukaryota</taxon>
        <taxon>Metazoa</taxon>
        <taxon>Chordata</taxon>
        <taxon>Craniata</taxon>
        <taxon>Vertebrata</taxon>
        <taxon>Euteleostomi</taxon>
        <taxon>Lepidosauria</taxon>
        <taxon>Squamata</taxon>
        <taxon>Bifurcata</taxon>
        <taxon>Unidentata</taxon>
        <taxon>Episquamata</taxon>
        <taxon>Toxicofera</taxon>
        <taxon>Serpentes</taxon>
        <taxon>Colubroidea</taxon>
        <taxon>Elapidae</taxon>
        <taxon>Hydrophiinae</taxon>
        <taxon>Pseudonaja</taxon>
    </lineage>
</organism>
<name>A0A670YAW6_PSETE</name>
<dbReference type="Ensembl" id="ENSPTXT00000009184.1">
    <property type="protein sequence ID" value="ENSPTXP00000008876.1"/>
    <property type="gene ID" value="ENSPTXG00000006408.1"/>
</dbReference>
<dbReference type="GO" id="GO:0010628">
    <property type="term" value="P:positive regulation of gene expression"/>
    <property type="evidence" value="ECO:0007669"/>
    <property type="project" value="Ensembl"/>
</dbReference>
<dbReference type="GeneID" id="113436107"/>
<dbReference type="GO" id="GO:0017015">
    <property type="term" value="P:regulation of transforming growth factor beta receptor signaling pathway"/>
    <property type="evidence" value="ECO:0007669"/>
    <property type="project" value="TreeGrafter"/>
</dbReference>
<dbReference type="GO" id="GO:0006955">
    <property type="term" value="P:immune response"/>
    <property type="evidence" value="ECO:0007669"/>
    <property type="project" value="Ensembl"/>
</dbReference>
<dbReference type="GO" id="GO:0009897">
    <property type="term" value="C:external side of plasma membrane"/>
    <property type="evidence" value="ECO:0007669"/>
    <property type="project" value="Ensembl"/>
</dbReference>
<dbReference type="PROSITE" id="PS51034">
    <property type="entry name" value="ZP_2"/>
    <property type="match status" value="1"/>
</dbReference>
<protein>
    <submittedName>
        <fullName evidence="14">Transforming growth factor beta receptor 3</fullName>
    </submittedName>
</protein>
<feature type="chain" id="PRO_5025599209" evidence="12">
    <location>
        <begin position="19"/>
        <end position="841"/>
    </location>
</feature>
<evidence type="ECO:0000256" key="1">
    <source>
        <dbReference type="ARBA" id="ARBA00004251"/>
    </source>
</evidence>
<evidence type="ECO:0000256" key="5">
    <source>
        <dbReference type="ARBA" id="ARBA00022729"/>
    </source>
</evidence>
<dbReference type="GO" id="GO:0034673">
    <property type="term" value="C:inhibin-betaglycan-ActRII complex"/>
    <property type="evidence" value="ECO:0007669"/>
    <property type="project" value="Ensembl"/>
</dbReference>
<dbReference type="AlphaFoldDB" id="A0A670YAW6"/>
<dbReference type="GO" id="GO:0070123">
    <property type="term" value="F:transforming growth factor beta receptor activity, type III"/>
    <property type="evidence" value="ECO:0007669"/>
    <property type="project" value="Ensembl"/>
</dbReference>
<dbReference type="InterPro" id="IPR001507">
    <property type="entry name" value="ZP_dom"/>
</dbReference>
<keyword evidence="9" id="KW-0325">Glycoprotein</keyword>
<evidence type="ECO:0000256" key="2">
    <source>
        <dbReference type="ARBA" id="ARBA00022475"/>
    </source>
</evidence>
<evidence type="ECO:0000256" key="12">
    <source>
        <dbReference type="SAM" id="SignalP"/>
    </source>
</evidence>
<evidence type="ECO:0000313" key="15">
    <source>
        <dbReference type="Proteomes" id="UP000472273"/>
    </source>
</evidence>
<evidence type="ECO:0000256" key="8">
    <source>
        <dbReference type="ARBA" id="ARBA00023157"/>
    </source>
</evidence>
<dbReference type="GO" id="GO:0005114">
    <property type="term" value="F:type II transforming growth factor beta receptor binding"/>
    <property type="evidence" value="ECO:0007669"/>
    <property type="project" value="Ensembl"/>
</dbReference>
<feature type="compositionally biased region" description="Polar residues" evidence="10">
    <location>
        <begin position="810"/>
        <end position="824"/>
    </location>
</feature>
<keyword evidence="4 11" id="KW-0812">Transmembrane</keyword>
<dbReference type="GeneTree" id="ENSGT00530000063861"/>
<dbReference type="GO" id="GO:0030336">
    <property type="term" value="P:negative regulation of cell migration"/>
    <property type="evidence" value="ECO:0007669"/>
    <property type="project" value="Ensembl"/>
</dbReference>
<dbReference type="Pfam" id="PF00100">
    <property type="entry name" value="Zona_pellucida"/>
    <property type="match status" value="1"/>
</dbReference>
<dbReference type="SMART" id="SM00241">
    <property type="entry name" value="ZP"/>
    <property type="match status" value="1"/>
</dbReference>
<sequence>MTSYCILPTFALMIGCLAFPGPVPRSGCLLSQVNSSHPVQALLESFTVLSGCASKGTAGLPQEVHILNVRNAEDSGHHEREVVLHLNPIASMHIHQKPLVFLLNSPVPLSWKVKTERLALGIQRLFILSAGSIVQFEKEGFSLTAKREEKPLPQGNKHLLEWAEKEYGAVTSFTEFKISRNVYIKVGEVQLFPTTCNIEKNFISLNYLAGYLQPKAAEGCIMSRVAHDKEVHIIELIAPDSNSAFQVDIIIDIRPSRPDTTLVRDLVLILKCRKSVNWVIKSHDVQGRLEAITSNGVGFGKETERSMTMSKTIVFDMPSSHENLIAWAYEHGHYPVTTYTKAPLANRFHLQLVDAEEMNDEEEEEDFLPPELKELLHGIKAPPAPRLSEDMRFSFLHENNQGSFPSADTVDPIMASHGFEQLLPKDPEPEEVQGSVDVAMSVICNDTSMMVAVAKDSLEASGFFGTQLSLLDPNCRAKANRTHFILESSLHDCGTRQIPNALDNIVYLNSIVIQVSPSTDASGWLVDYEDMESGDNGFPGDTDESDITFFSRPVIVVFNCTFHQPRDSKVSKFWPPEIHVGNATFGMELYETELFRIPVQGFFSVADNSQIFVEISLTKAERSLGFVIQTCFISPNSYPDRMSEYTIIENVCPKDESVRFFNTPKANFPVPNTHTDKKRFSFLFKSTFNSSLLFLHCEVTLCTKKEKDIPGLALCVLPDEACTFLNVDMIFAMMQNKKTFTKPLAVLTKVRSEDKSSHLNPSQGSASVVYGLDTLTVVGIAFAAFVIGALLTGALWFIYSRTGEPEGRQQVPTSSPPSENSSAGHSIGSTQSTPCSSSSRA</sequence>
<dbReference type="GO" id="GO:0060317">
    <property type="term" value="P:cardiac epithelial to mesenchymal transition"/>
    <property type="evidence" value="ECO:0007669"/>
    <property type="project" value="Ensembl"/>
</dbReference>
<evidence type="ECO:0000256" key="7">
    <source>
        <dbReference type="ARBA" id="ARBA00023136"/>
    </source>
</evidence>
<keyword evidence="5 12" id="KW-0732">Signal</keyword>